<proteinExistence type="predicted"/>
<organism evidence="2">
    <name type="scientific">Solanum chilense</name>
    <name type="common">Tomato</name>
    <name type="synonym">Lycopersicon chilense</name>
    <dbReference type="NCBI Taxonomy" id="4083"/>
    <lineage>
        <taxon>Eukaryota</taxon>
        <taxon>Viridiplantae</taxon>
        <taxon>Streptophyta</taxon>
        <taxon>Embryophyta</taxon>
        <taxon>Tracheophyta</taxon>
        <taxon>Spermatophyta</taxon>
        <taxon>Magnoliopsida</taxon>
        <taxon>eudicotyledons</taxon>
        <taxon>Gunneridae</taxon>
        <taxon>Pentapetalae</taxon>
        <taxon>asterids</taxon>
        <taxon>lamiids</taxon>
        <taxon>Solanales</taxon>
        <taxon>Solanaceae</taxon>
        <taxon>Solanoideae</taxon>
        <taxon>Solaneae</taxon>
        <taxon>Solanum</taxon>
        <taxon>Solanum subgen. Lycopersicon</taxon>
    </lineage>
</organism>
<feature type="non-terminal residue" evidence="2">
    <location>
        <position position="174"/>
    </location>
</feature>
<feature type="region of interest" description="Disordered" evidence="1">
    <location>
        <begin position="1"/>
        <end position="33"/>
    </location>
</feature>
<sequence length="174" mass="19640">MNNRRAGAKRAEEGIANPGAQDNQAPPQDNRVPPLEEVAMGNRNSVVPPPMTDEDIREDFLNFAQPVTSQANIVTFLVQVMTTQVNREVGLRVPQHANTMASRLRDFTRMNPPLFYGSKEDEDLQDFLDEVYMILFSIGVTTGEKAELDAYQLKDVAQTWYTQWRDNRVLGGDP</sequence>
<comment type="caution">
    <text evidence="2">The sequence shown here is derived from an EMBL/GenBank/DDBJ whole genome shotgun (WGS) entry which is preliminary data.</text>
</comment>
<gene>
    <name evidence="2" type="ORF">EJD97_024624</name>
</gene>
<evidence type="ECO:0000256" key="1">
    <source>
        <dbReference type="SAM" id="MobiDB-lite"/>
    </source>
</evidence>
<protein>
    <submittedName>
        <fullName evidence="2">Uncharacterized protein</fullName>
    </submittedName>
</protein>
<accession>A0A6N2CK49</accession>
<evidence type="ECO:0000313" key="2">
    <source>
        <dbReference type="EMBL" id="TMX05322.1"/>
    </source>
</evidence>
<dbReference type="AlphaFoldDB" id="A0A6N2CK49"/>
<name>A0A6N2CK49_SOLCI</name>
<dbReference type="EMBL" id="RXGB01000087">
    <property type="protein sequence ID" value="TMX05322.1"/>
    <property type="molecule type" value="Genomic_DNA"/>
</dbReference>
<reference evidence="2" key="1">
    <citation type="submission" date="2019-05" db="EMBL/GenBank/DDBJ databases">
        <title>The de novo reference genome and transcriptome assemblies of the wild tomato species Solanum chilense.</title>
        <authorList>
            <person name="Stam R."/>
            <person name="Nosenko T."/>
            <person name="Hoerger A.C."/>
            <person name="Stephan W."/>
            <person name="Seidel M.A."/>
            <person name="Kuhn J.M.M."/>
            <person name="Haberer G."/>
            <person name="Tellier A."/>
        </authorList>
    </citation>
    <scope>NUCLEOTIDE SEQUENCE</scope>
    <source>
        <tissue evidence="2">Mature leaves</tissue>
    </source>
</reference>